<reference evidence="5" key="3">
    <citation type="submission" date="2016-10" db="EMBL/GenBank/DDBJ databases">
        <authorList>
            <person name="Wibberg D."/>
        </authorList>
    </citation>
    <scope>NUCLEOTIDE SEQUENCE [LARGE SCALE GENOMIC DNA]</scope>
</reference>
<evidence type="ECO:0000313" key="3">
    <source>
        <dbReference type="EMBL" id="SEI17323.1"/>
    </source>
</evidence>
<name>A0A1H8UHR3_9HYPH</name>
<evidence type="ECO:0000259" key="2">
    <source>
        <dbReference type="Pfam" id="PF13778"/>
    </source>
</evidence>
<organism evidence="3 5">
    <name type="scientific">Rhizobium tibeticum</name>
    <dbReference type="NCBI Taxonomy" id="501024"/>
    <lineage>
        <taxon>Bacteria</taxon>
        <taxon>Pseudomonadati</taxon>
        <taxon>Pseudomonadota</taxon>
        <taxon>Alphaproteobacteria</taxon>
        <taxon>Hyphomicrobiales</taxon>
        <taxon>Rhizobiaceae</taxon>
        <taxon>Rhizobium/Agrobacterium group</taxon>
        <taxon>Rhizobium</taxon>
    </lineage>
</organism>
<evidence type="ECO:0000313" key="6">
    <source>
        <dbReference type="Proteomes" id="UP000198939"/>
    </source>
</evidence>
<evidence type="ECO:0000313" key="4">
    <source>
        <dbReference type="EMBL" id="SEP02772.1"/>
    </source>
</evidence>
<dbReference type="Proteomes" id="UP000198939">
    <property type="component" value="Unassembled WGS sequence"/>
</dbReference>
<reference evidence="3" key="2">
    <citation type="submission" date="2016-10" db="EMBL/GenBank/DDBJ databases">
        <authorList>
            <person name="de Groot N.N."/>
        </authorList>
    </citation>
    <scope>NUCLEOTIDE SEQUENCE [LARGE SCALE GENOMIC DNA]</scope>
    <source>
        <strain evidence="3">CCBAU85039</strain>
    </source>
</reference>
<dbReference type="OrthoDB" id="7362103at2"/>
<dbReference type="EMBL" id="FNXB01000044">
    <property type="protein sequence ID" value="SEI17323.1"/>
    <property type="molecule type" value="Genomic_DNA"/>
</dbReference>
<dbReference type="AlphaFoldDB" id="A0A1H8UHR3"/>
<keyword evidence="6" id="KW-1185">Reference proteome</keyword>
<reference evidence="4 6" key="1">
    <citation type="submission" date="2016-10" db="EMBL/GenBank/DDBJ databases">
        <authorList>
            <person name="Varghese N."/>
            <person name="Submissions S."/>
        </authorList>
    </citation>
    <scope>NUCLEOTIDE SEQUENCE [LARGE SCALE GENOMIC DNA]</scope>
    <source>
        <strain evidence="4 6">CGMCC 1.7071</strain>
    </source>
</reference>
<evidence type="ECO:0000313" key="5">
    <source>
        <dbReference type="Proteomes" id="UP000183063"/>
    </source>
</evidence>
<feature type="domain" description="DUF4174" evidence="2">
    <location>
        <begin position="23"/>
        <end position="133"/>
    </location>
</feature>
<accession>A0A1H8UHR3</accession>
<dbReference type="EMBL" id="FOCV01000034">
    <property type="protein sequence ID" value="SEP02772.1"/>
    <property type="molecule type" value="Genomic_DNA"/>
</dbReference>
<dbReference type="Pfam" id="PF13778">
    <property type="entry name" value="DUF4174"/>
    <property type="match status" value="1"/>
</dbReference>
<keyword evidence="1" id="KW-0732">Signal</keyword>
<dbReference type="InterPro" id="IPR025232">
    <property type="entry name" value="DUF4174"/>
</dbReference>
<dbReference type="STRING" id="501024.RTCCBAU85039_5606"/>
<dbReference type="Proteomes" id="UP000183063">
    <property type="component" value="Unassembled WGS sequence"/>
</dbReference>
<dbReference type="RefSeq" id="WP_072380480.1">
    <property type="nucleotide sequence ID" value="NZ_FNXB01000044.1"/>
</dbReference>
<protein>
    <recommendedName>
        <fullName evidence="2">DUF4174 domain-containing protein</fullName>
    </recommendedName>
</protein>
<sequence>MLKSFLKEIIGASPALYDPCPSLLSFRNKCHVLVLFEGSADDRCELQEEYLANQQEALASRDIALLRVAGGGVFSSFEACADISADQIRADLNGPSPEEFEAILVGPDGAIKFRSGRPVSVQNVVELIDRLPHSDPVAHA</sequence>
<proteinExistence type="predicted"/>
<gene>
    <name evidence="3" type="ORF">RTCCBAU85039_5606</name>
    <name evidence="4" type="ORF">SAMN05216228_103437</name>
</gene>
<evidence type="ECO:0000256" key="1">
    <source>
        <dbReference type="ARBA" id="ARBA00022729"/>
    </source>
</evidence>